<evidence type="ECO:0000256" key="2">
    <source>
        <dbReference type="SAM" id="MobiDB-lite"/>
    </source>
</evidence>
<keyword evidence="4" id="KW-1185">Reference proteome</keyword>
<dbReference type="RefSeq" id="WP_148075888.1">
    <property type="nucleotide sequence ID" value="NZ_CP042913.1"/>
</dbReference>
<evidence type="ECO:0000256" key="1">
    <source>
        <dbReference type="SAM" id="Coils"/>
    </source>
</evidence>
<keyword evidence="1" id="KW-0175">Coiled coil</keyword>
<protein>
    <submittedName>
        <fullName evidence="3">Uncharacterized protein</fullName>
    </submittedName>
</protein>
<name>A0A5B9QUT7_9BACT</name>
<reference evidence="3 4" key="1">
    <citation type="submission" date="2019-08" db="EMBL/GenBank/DDBJ databases">
        <title>Deep-cultivation of Planctomycetes and their phenomic and genomic characterization uncovers novel biology.</title>
        <authorList>
            <person name="Wiegand S."/>
            <person name="Jogler M."/>
            <person name="Boedeker C."/>
            <person name="Pinto D."/>
            <person name="Vollmers J."/>
            <person name="Rivas-Marin E."/>
            <person name="Kohn T."/>
            <person name="Peeters S.H."/>
            <person name="Heuer A."/>
            <person name="Rast P."/>
            <person name="Oberbeckmann S."/>
            <person name="Bunk B."/>
            <person name="Jeske O."/>
            <person name="Meyerdierks A."/>
            <person name="Storesund J.E."/>
            <person name="Kallscheuer N."/>
            <person name="Luecker S."/>
            <person name="Lage O.M."/>
            <person name="Pohl T."/>
            <person name="Merkel B.J."/>
            <person name="Hornburger P."/>
            <person name="Mueller R.-W."/>
            <person name="Bruemmer F."/>
            <person name="Labrenz M."/>
            <person name="Spormann A.M."/>
            <person name="Op den Camp H."/>
            <person name="Overmann J."/>
            <person name="Amann R."/>
            <person name="Jetten M.S.M."/>
            <person name="Mascher T."/>
            <person name="Medema M.H."/>
            <person name="Devos D.P."/>
            <person name="Kaster A.-K."/>
            <person name="Ovreas L."/>
            <person name="Rohde M."/>
            <person name="Galperin M.Y."/>
            <person name="Jogler C."/>
        </authorList>
    </citation>
    <scope>NUCLEOTIDE SEQUENCE [LARGE SCALE GENOMIC DNA]</scope>
    <source>
        <strain evidence="3 4">Pr1d</strain>
    </source>
</reference>
<proteinExistence type="predicted"/>
<sequence length="153" mass="16861">MPERIDTVIASLQDEEKTLLSRKTDLDQQASELEAALKRIRGALSALGVASATRTKSKKGPSKPSPDKHLVRDAVTASLQEQALHLEPLRVEVERQVVERGYSRMGLSLRLKEVLGEDRFTRASHDDQLIMLQDPAAKSTTSELQENAAESSS</sequence>
<gene>
    <name evidence="3" type="ORF">Pr1d_50390</name>
</gene>
<evidence type="ECO:0000313" key="4">
    <source>
        <dbReference type="Proteomes" id="UP000323917"/>
    </source>
</evidence>
<organism evidence="3 4">
    <name type="scientific">Bythopirellula goksoeyrii</name>
    <dbReference type="NCBI Taxonomy" id="1400387"/>
    <lineage>
        <taxon>Bacteria</taxon>
        <taxon>Pseudomonadati</taxon>
        <taxon>Planctomycetota</taxon>
        <taxon>Planctomycetia</taxon>
        <taxon>Pirellulales</taxon>
        <taxon>Lacipirellulaceae</taxon>
        <taxon>Bythopirellula</taxon>
    </lineage>
</organism>
<feature type="region of interest" description="Disordered" evidence="2">
    <location>
        <begin position="49"/>
        <end position="69"/>
    </location>
</feature>
<feature type="region of interest" description="Disordered" evidence="2">
    <location>
        <begin position="134"/>
        <end position="153"/>
    </location>
</feature>
<feature type="compositionally biased region" description="Polar residues" evidence="2">
    <location>
        <begin position="138"/>
        <end position="153"/>
    </location>
</feature>
<feature type="coiled-coil region" evidence="1">
    <location>
        <begin position="9"/>
        <end position="43"/>
    </location>
</feature>
<accession>A0A5B9QUT7</accession>
<dbReference type="AlphaFoldDB" id="A0A5B9QUT7"/>
<evidence type="ECO:0000313" key="3">
    <source>
        <dbReference type="EMBL" id="QEG37693.1"/>
    </source>
</evidence>
<dbReference type="EMBL" id="CP042913">
    <property type="protein sequence ID" value="QEG37693.1"/>
    <property type="molecule type" value="Genomic_DNA"/>
</dbReference>
<dbReference type="KEGG" id="bgok:Pr1d_50390"/>
<dbReference type="Proteomes" id="UP000323917">
    <property type="component" value="Chromosome"/>
</dbReference>